<accession>A0AAU7AWG3</accession>
<protein>
    <recommendedName>
        <fullName evidence="9">RNA polymerase sigma factor</fullName>
    </recommendedName>
</protein>
<keyword evidence="2" id="KW-0805">Transcription regulation</keyword>
<dbReference type="InterPro" id="IPR007627">
    <property type="entry name" value="RNA_pol_sigma70_r2"/>
</dbReference>
<keyword evidence="5" id="KW-0804">Transcription</keyword>
<sequence>MSDGDDELLARHVAGDADAFVAFYRRHLAAIVGFFLRRTADRELTADLTAEVFAAAFSGAHRYRPGERPALAWLYGIAGHKLADSRRRGRVEDQARRQLQMQPLLVDDEALARVDEIAGSDLGQGVLTAALDALPADQRIAVVARVVDERAYSSIAAELACSELVVRQKVSRGLKRMRTQIESDR</sequence>
<evidence type="ECO:0000256" key="3">
    <source>
        <dbReference type="ARBA" id="ARBA00023082"/>
    </source>
</evidence>
<feature type="domain" description="RNA polymerase sigma factor 70 region 4 type 2" evidence="7">
    <location>
        <begin position="127"/>
        <end position="177"/>
    </location>
</feature>
<dbReference type="InterPro" id="IPR013324">
    <property type="entry name" value="RNA_pol_sigma_r3/r4-like"/>
</dbReference>
<dbReference type="NCBIfam" id="TIGR02937">
    <property type="entry name" value="sigma70-ECF"/>
    <property type="match status" value="1"/>
</dbReference>
<feature type="domain" description="RNA polymerase sigma-70 region 2" evidence="6">
    <location>
        <begin position="23"/>
        <end position="89"/>
    </location>
</feature>
<dbReference type="PANTHER" id="PTHR43133:SF8">
    <property type="entry name" value="RNA POLYMERASE SIGMA FACTOR HI_1459-RELATED"/>
    <property type="match status" value="1"/>
</dbReference>
<name>A0AAU7AWG3_9ACTN</name>
<evidence type="ECO:0000256" key="4">
    <source>
        <dbReference type="ARBA" id="ARBA00023125"/>
    </source>
</evidence>
<dbReference type="InterPro" id="IPR039425">
    <property type="entry name" value="RNA_pol_sigma-70-like"/>
</dbReference>
<dbReference type="PANTHER" id="PTHR43133">
    <property type="entry name" value="RNA POLYMERASE ECF-TYPE SIGMA FACTO"/>
    <property type="match status" value="1"/>
</dbReference>
<proteinExistence type="inferred from homology"/>
<keyword evidence="4" id="KW-0238">DNA-binding</keyword>
<reference evidence="8" key="1">
    <citation type="submission" date="2022-12" db="EMBL/GenBank/DDBJ databases">
        <title>Paraconexibacter alkalitolerans sp. nov. and Baekduia alba sp. nov., isolated from soil and emended description of the genera Paraconexibacter (Chun et al., 2020) and Baekduia (An et al., 2020).</title>
        <authorList>
            <person name="Vieira S."/>
            <person name="Huber K.J."/>
            <person name="Geppert A."/>
            <person name="Wolf J."/>
            <person name="Neumann-Schaal M."/>
            <person name="Muesken M."/>
            <person name="Overmann J."/>
        </authorList>
    </citation>
    <scope>NUCLEOTIDE SEQUENCE</scope>
    <source>
        <strain evidence="8">AEG42_29</strain>
    </source>
</reference>
<dbReference type="Pfam" id="PF08281">
    <property type="entry name" value="Sigma70_r4_2"/>
    <property type="match status" value="1"/>
</dbReference>
<evidence type="ECO:0000256" key="5">
    <source>
        <dbReference type="ARBA" id="ARBA00023163"/>
    </source>
</evidence>
<dbReference type="AlphaFoldDB" id="A0AAU7AWG3"/>
<organism evidence="8">
    <name type="scientific">Paraconexibacter sp. AEG42_29</name>
    <dbReference type="NCBI Taxonomy" id="2997339"/>
    <lineage>
        <taxon>Bacteria</taxon>
        <taxon>Bacillati</taxon>
        <taxon>Actinomycetota</taxon>
        <taxon>Thermoleophilia</taxon>
        <taxon>Solirubrobacterales</taxon>
        <taxon>Paraconexibacteraceae</taxon>
        <taxon>Paraconexibacter</taxon>
    </lineage>
</organism>
<evidence type="ECO:0000259" key="7">
    <source>
        <dbReference type="Pfam" id="PF08281"/>
    </source>
</evidence>
<dbReference type="InterPro" id="IPR013325">
    <property type="entry name" value="RNA_pol_sigma_r2"/>
</dbReference>
<dbReference type="InterPro" id="IPR013249">
    <property type="entry name" value="RNA_pol_sigma70_r4_t2"/>
</dbReference>
<dbReference type="EMBL" id="CP114014">
    <property type="protein sequence ID" value="XAY06002.1"/>
    <property type="molecule type" value="Genomic_DNA"/>
</dbReference>
<evidence type="ECO:0000256" key="2">
    <source>
        <dbReference type="ARBA" id="ARBA00023015"/>
    </source>
</evidence>
<evidence type="ECO:0000256" key="1">
    <source>
        <dbReference type="ARBA" id="ARBA00010641"/>
    </source>
</evidence>
<gene>
    <name evidence="8" type="ORF">DSM112329_02863</name>
</gene>
<dbReference type="InterPro" id="IPR036388">
    <property type="entry name" value="WH-like_DNA-bd_sf"/>
</dbReference>
<dbReference type="GO" id="GO:0003677">
    <property type="term" value="F:DNA binding"/>
    <property type="evidence" value="ECO:0007669"/>
    <property type="project" value="UniProtKB-KW"/>
</dbReference>
<dbReference type="Pfam" id="PF04542">
    <property type="entry name" value="Sigma70_r2"/>
    <property type="match status" value="1"/>
</dbReference>
<evidence type="ECO:0000313" key="8">
    <source>
        <dbReference type="EMBL" id="XAY06002.1"/>
    </source>
</evidence>
<dbReference type="GO" id="GO:0016987">
    <property type="term" value="F:sigma factor activity"/>
    <property type="evidence" value="ECO:0007669"/>
    <property type="project" value="UniProtKB-KW"/>
</dbReference>
<dbReference type="SUPFAM" id="SSF88659">
    <property type="entry name" value="Sigma3 and sigma4 domains of RNA polymerase sigma factors"/>
    <property type="match status" value="1"/>
</dbReference>
<dbReference type="KEGG" id="parq:DSM112329_02863"/>
<dbReference type="Gene3D" id="1.10.1740.10">
    <property type="match status" value="1"/>
</dbReference>
<dbReference type="InterPro" id="IPR014284">
    <property type="entry name" value="RNA_pol_sigma-70_dom"/>
</dbReference>
<evidence type="ECO:0000259" key="6">
    <source>
        <dbReference type="Pfam" id="PF04542"/>
    </source>
</evidence>
<evidence type="ECO:0008006" key="9">
    <source>
        <dbReference type="Google" id="ProtNLM"/>
    </source>
</evidence>
<keyword evidence="3" id="KW-0731">Sigma factor</keyword>
<dbReference type="SUPFAM" id="SSF88946">
    <property type="entry name" value="Sigma2 domain of RNA polymerase sigma factors"/>
    <property type="match status" value="1"/>
</dbReference>
<comment type="similarity">
    <text evidence="1">Belongs to the sigma-70 factor family. ECF subfamily.</text>
</comment>
<dbReference type="Gene3D" id="1.10.10.10">
    <property type="entry name" value="Winged helix-like DNA-binding domain superfamily/Winged helix DNA-binding domain"/>
    <property type="match status" value="1"/>
</dbReference>
<dbReference type="GO" id="GO:0006352">
    <property type="term" value="P:DNA-templated transcription initiation"/>
    <property type="evidence" value="ECO:0007669"/>
    <property type="project" value="InterPro"/>
</dbReference>